<evidence type="ECO:0000313" key="3">
    <source>
        <dbReference type="Proteomes" id="UP000053411"/>
    </source>
</evidence>
<dbReference type="RefSeq" id="XP_016631615.1">
    <property type="nucleotide sequence ID" value="XM_016777444.1"/>
</dbReference>
<dbReference type="VEuPathDB" id="FungiDB:Z520_06944"/>
<protein>
    <submittedName>
        <fullName evidence="2">Uncharacterized protein</fullName>
    </submittedName>
</protein>
<dbReference type="EMBL" id="KN848074">
    <property type="protein sequence ID" value="KIX97492.1"/>
    <property type="molecule type" value="Genomic_DNA"/>
</dbReference>
<gene>
    <name evidence="2" type="ORF">Z520_06944</name>
</gene>
<keyword evidence="3" id="KW-1185">Reference proteome</keyword>
<dbReference type="AlphaFoldDB" id="A0A0D2JVK3"/>
<dbReference type="GeneID" id="27712690"/>
<proteinExistence type="predicted"/>
<accession>A0A0D2JVK3</accession>
<reference evidence="2 3" key="1">
    <citation type="submission" date="2015-01" db="EMBL/GenBank/DDBJ databases">
        <title>The Genome Sequence of Fonsecaea multimorphosa CBS 102226.</title>
        <authorList>
            <consortium name="The Broad Institute Genomics Platform"/>
            <person name="Cuomo C."/>
            <person name="de Hoog S."/>
            <person name="Gorbushina A."/>
            <person name="Stielow B."/>
            <person name="Teixiera M."/>
            <person name="Abouelleil A."/>
            <person name="Chapman S.B."/>
            <person name="Priest M."/>
            <person name="Young S.K."/>
            <person name="Wortman J."/>
            <person name="Nusbaum C."/>
            <person name="Birren B."/>
        </authorList>
    </citation>
    <scope>NUCLEOTIDE SEQUENCE [LARGE SCALE GENOMIC DNA]</scope>
    <source>
        <strain evidence="2 3">CBS 102226</strain>
    </source>
</reference>
<sequence length="310" mass="35124">MSAVALKHHRYPDPLQQADNKIECSLSRKETIKVLYKDKDDADGATLQMVHEKLPKSIATAFSTKWEAELPPMSKKNLSDNRNIAAGSVVVTGGRHGIWRDIVNWMLASCQGFGFAQTPSQRFKPYSFQYFVRECAASIGCDTLQERANKRMERICVEQVHSEDVRALWLVDPPDEEMKAFLVEHIAVRLWEKRLKAKSAYWTLREEFPDLDARIDTFLARMKYGNPGEPRGDQRLRPGKQGGSDTAKNDRAAKARAKGSNEQQDDDDEAQRVTLKMEVVRKATKKTPAYAKLDLASIGVTRDQFCGSKF</sequence>
<name>A0A0D2JVK3_9EURO</name>
<dbReference type="OrthoDB" id="4115494at2759"/>
<evidence type="ECO:0000313" key="2">
    <source>
        <dbReference type="EMBL" id="KIX97492.1"/>
    </source>
</evidence>
<feature type="region of interest" description="Disordered" evidence="1">
    <location>
        <begin position="224"/>
        <end position="273"/>
    </location>
</feature>
<organism evidence="2 3">
    <name type="scientific">Fonsecaea multimorphosa CBS 102226</name>
    <dbReference type="NCBI Taxonomy" id="1442371"/>
    <lineage>
        <taxon>Eukaryota</taxon>
        <taxon>Fungi</taxon>
        <taxon>Dikarya</taxon>
        <taxon>Ascomycota</taxon>
        <taxon>Pezizomycotina</taxon>
        <taxon>Eurotiomycetes</taxon>
        <taxon>Chaetothyriomycetidae</taxon>
        <taxon>Chaetothyriales</taxon>
        <taxon>Herpotrichiellaceae</taxon>
        <taxon>Fonsecaea</taxon>
    </lineage>
</organism>
<evidence type="ECO:0000256" key="1">
    <source>
        <dbReference type="SAM" id="MobiDB-lite"/>
    </source>
</evidence>
<dbReference type="Proteomes" id="UP000053411">
    <property type="component" value="Unassembled WGS sequence"/>
</dbReference>